<keyword evidence="15" id="KW-1185">Reference proteome</keyword>
<keyword evidence="9 12" id="KW-0460">Magnesium</keyword>
<evidence type="ECO:0000256" key="4">
    <source>
        <dbReference type="ARBA" id="ARBA00009503"/>
    </source>
</evidence>
<dbReference type="GO" id="GO:0046656">
    <property type="term" value="P:folic acid biosynthetic process"/>
    <property type="evidence" value="ECO:0007669"/>
    <property type="project" value="UniProtKB-KW"/>
</dbReference>
<reference evidence="14 15" key="1">
    <citation type="submission" date="2018-09" db="EMBL/GenBank/DDBJ databases">
        <authorList>
            <person name="Zhu H."/>
        </authorList>
    </citation>
    <scope>NUCLEOTIDE SEQUENCE [LARGE SCALE GENOMIC DNA]</scope>
    <source>
        <strain evidence="14 15">K1W22B-8</strain>
    </source>
</reference>
<keyword evidence="10 12" id="KW-0289">Folate biosynthesis</keyword>
<protein>
    <recommendedName>
        <fullName evidence="6 12">Dihydropteroate synthase</fullName>
        <shortName evidence="12">DHPS</shortName>
        <ecNumber evidence="5 12">2.5.1.15</ecNumber>
    </recommendedName>
    <alternativeName>
        <fullName evidence="11 12">Dihydropteroate pyrophosphorylase</fullName>
    </alternativeName>
</protein>
<comment type="pathway">
    <text evidence="3 12">Cofactor biosynthesis; tetrahydrofolate biosynthesis; 7,8-dihydrofolate from 2-amino-4-hydroxy-6-hydroxymethyl-7,8-dihydropteridine diphosphate and 4-aminobenzoate: step 1/2.</text>
</comment>
<dbReference type="AlphaFoldDB" id="A0A418VUC1"/>
<feature type="domain" description="Pterin-binding" evidence="13">
    <location>
        <begin position="78"/>
        <end position="330"/>
    </location>
</feature>
<dbReference type="PROSITE" id="PS50972">
    <property type="entry name" value="PTERIN_BINDING"/>
    <property type="match status" value="1"/>
</dbReference>
<dbReference type="InterPro" id="IPR000489">
    <property type="entry name" value="Pterin-binding_dom"/>
</dbReference>
<dbReference type="RefSeq" id="WP_119782798.1">
    <property type="nucleotide sequence ID" value="NZ_QYUK01000016.1"/>
</dbReference>
<dbReference type="PANTHER" id="PTHR20941:SF1">
    <property type="entry name" value="FOLIC ACID SYNTHESIS PROTEIN FOL1"/>
    <property type="match status" value="1"/>
</dbReference>
<comment type="catalytic activity">
    <reaction evidence="1">
        <text>(7,8-dihydropterin-6-yl)methyl diphosphate + 4-aminobenzoate = 7,8-dihydropteroate + diphosphate</text>
        <dbReference type="Rhea" id="RHEA:19949"/>
        <dbReference type="ChEBI" id="CHEBI:17836"/>
        <dbReference type="ChEBI" id="CHEBI:17839"/>
        <dbReference type="ChEBI" id="CHEBI:33019"/>
        <dbReference type="ChEBI" id="CHEBI:72950"/>
        <dbReference type="EC" id="2.5.1.15"/>
    </reaction>
</comment>
<dbReference type="PANTHER" id="PTHR20941">
    <property type="entry name" value="FOLATE SYNTHESIS PROTEINS"/>
    <property type="match status" value="1"/>
</dbReference>
<dbReference type="GO" id="GO:0004156">
    <property type="term" value="F:dihydropteroate synthase activity"/>
    <property type="evidence" value="ECO:0007669"/>
    <property type="project" value="UniProtKB-EC"/>
</dbReference>
<accession>A0A418VUC1</accession>
<comment type="caution">
    <text evidence="14">The sequence shown here is derived from an EMBL/GenBank/DDBJ whole genome shotgun (WGS) entry which is preliminary data.</text>
</comment>
<dbReference type="GO" id="GO:0005829">
    <property type="term" value="C:cytosol"/>
    <property type="evidence" value="ECO:0007669"/>
    <property type="project" value="TreeGrafter"/>
</dbReference>
<dbReference type="UniPathway" id="UPA00077">
    <property type="reaction ID" value="UER00156"/>
</dbReference>
<dbReference type="InterPro" id="IPR006390">
    <property type="entry name" value="DHP_synth_dom"/>
</dbReference>
<evidence type="ECO:0000256" key="9">
    <source>
        <dbReference type="ARBA" id="ARBA00022842"/>
    </source>
</evidence>
<dbReference type="PROSITE" id="PS00792">
    <property type="entry name" value="DHPS_1"/>
    <property type="match status" value="1"/>
</dbReference>
<dbReference type="GO" id="GO:0046872">
    <property type="term" value="F:metal ion binding"/>
    <property type="evidence" value="ECO:0007669"/>
    <property type="project" value="UniProtKB-KW"/>
</dbReference>
<keyword evidence="7 12" id="KW-0808">Transferase</keyword>
<evidence type="ECO:0000256" key="3">
    <source>
        <dbReference type="ARBA" id="ARBA00004763"/>
    </source>
</evidence>
<keyword evidence="8 12" id="KW-0479">Metal-binding</keyword>
<name>A0A418VUC1_9PROT</name>
<dbReference type="Gene3D" id="3.20.20.20">
    <property type="entry name" value="Dihydropteroate synthase-like"/>
    <property type="match status" value="1"/>
</dbReference>
<dbReference type="NCBIfam" id="TIGR01496">
    <property type="entry name" value="DHPS"/>
    <property type="match status" value="1"/>
</dbReference>
<evidence type="ECO:0000313" key="14">
    <source>
        <dbReference type="EMBL" id="RJF80746.1"/>
    </source>
</evidence>
<evidence type="ECO:0000256" key="10">
    <source>
        <dbReference type="ARBA" id="ARBA00022909"/>
    </source>
</evidence>
<dbReference type="Proteomes" id="UP000284605">
    <property type="component" value="Unassembled WGS sequence"/>
</dbReference>
<evidence type="ECO:0000256" key="8">
    <source>
        <dbReference type="ARBA" id="ARBA00022723"/>
    </source>
</evidence>
<dbReference type="PROSITE" id="PS00793">
    <property type="entry name" value="DHPS_2"/>
    <property type="match status" value="1"/>
</dbReference>
<comment type="cofactor">
    <cofactor evidence="2 12">
        <name>Mg(2+)</name>
        <dbReference type="ChEBI" id="CHEBI:18420"/>
    </cofactor>
</comment>
<gene>
    <name evidence="14" type="primary">folP</name>
    <name evidence="14" type="ORF">D3874_27030</name>
</gene>
<dbReference type="SUPFAM" id="SSF51717">
    <property type="entry name" value="Dihydropteroate synthetase-like"/>
    <property type="match status" value="1"/>
</dbReference>
<dbReference type="EC" id="2.5.1.15" evidence="5 12"/>
<dbReference type="InterPro" id="IPR011005">
    <property type="entry name" value="Dihydropteroate_synth-like_sf"/>
</dbReference>
<dbReference type="Pfam" id="PF00809">
    <property type="entry name" value="Pterin_bind"/>
    <property type="match status" value="1"/>
</dbReference>
<organism evidence="14 15">
    <name type="scientific">Oleomonas cavernae</name>
    <dbReference type="NCBI Taxonomy" id="2320859"/>
    <lineage>
        <taxon>Bacteria</taxon>
        <taxon>Pseudomonadati</taxon>
        <taxon>Pseudomonadota</taxon>
        <taxon>Alphaproteobacteria</taxon>
        <taxon>Acetobacterales</taxon>
        <taxon>Acetobacteraceae</taxon>
        <taxon>Oleomonas</taxon>
    </lineage>
</organism>
<evidence type="ECO:0000259" key="13">
    <source>
        <dbReference type="PROSITE" id="PS50972"/>
    </source>
</evidence>
<proteinExistence type="inferred from homology"/>
<evidence type="ECO:0000256" key="11">
    <source>
        <dbReference type="ARBA" id="ARBA00030193"/>
    </source>
</evidence>
<dbReference type="InterPro" id="IPR045031">
    <property type="entry name" value="DHP_synth-like"/>
</dbReference>
<evidence type="ECO:0000256" key="2">
    <source>
        <dbReference type="ARBA" id="ARBA00001946"/>
    </source>
</evidence>
<dbReference type="CDD" id="cd00739">
    <property type="entry name" value="DHPS"/>
    <property type="match status" value="1"/>
</dbReference>
<dbReference type="EMBL" id="QYUK01000016">
    <property type="protein sequence ID" value="RJF80746.1"/>
    <property type="molecule type" value="Genomic_DNA"/>
</dbReference>
<sequence length="338" mass="34609">MIDEQISPLGLVRGAEAQALIGAGLALALAPGLAFTRHARARRAGGAVHRDILPLDAAPGYTPPADPLAALGLPGERPLVMGIVNVTPDSFSDGGRFQGAAGVQHAERLVAAGADILDIGGESTRPGSAEVSVQEEIDRVCPVIAAAAPFGVPVSVDTRKAAVMQAALAAGATIVNDVSALAFDPAAAPYLATIGCPVILMHTRGTPQTMQQDPRYGDVLFEVVAELASSCALAQAAGIDRGRLIVDPGIGFAKTVAHNLALIDGLHALHALRLPILLGVSRKSFIGRLNGDIPADGRLPGSLAAAMAGLDRGARILRVHDVAETVQAVTIWRALSVL</sequence>
<evidence type="ECO:0000256" key="5">
    <source>
        <dbReference type="ARBA" id="ARBA00012458"/>
    </source>
</evidence>
<evidence type="ECO:0000256" key="6">
    <source>
        <dbReference type="ARBA" id="ARBA00016919"/>
    </source>
</evidence>
<dbReference type="FunFam" id="3.20.20.20:FF:000006">
    <property type="entry name" value="Dihydropteroate synthase"/>
    <property type="match status" value="1"/>
</dbReference>
<dbReference type="OrthoDB" id="9811744at2"/>
<comment type="similarity">
    <text evidence="4 12">Belongs to the DHPS family.</text>
</comment>
<comment type="function">
    <text evidence="12">Catalyzes the condensation of para-aminobenzoate (pABA) with 6-hydroxymethyl-7,8-dihydropterin diphosphate (DHPt-PP) to form 7,8-dihydropteroate (H2Pte), the immediate precursor of folate derivatives.</text>
</comment>
<dbReference type="GO" id="GO:0046654">
    <property type="term" value="P:tetrahydrofolate biosynthetic process"/>
    <property type="evidence" value="ECO:0007669"/>
    <property type="project" value="UniProtKB-UniPathway"/>
</dbReference>
<evidence type="ECO:0000256" key="12">
    <source>
        <dbReference type="RuleBase" id="RU361205"/>
    </source>
</evidence>
<evidence type="ECO:0000313" key="15">
    <source>
        <dbReference type="Proteomes" id="UP000284605"/>
    </source>
</evidence>
<evidence type="ECO:0000256" key="7">
    <source>
        <dbReference type="ARBA" id="ARBA00022679"/>
    </source>
</evidence>
<evidence type="ECO:0000256" key="1">
    <source>
        <dbReference type="ARBA" id="ARBA00000012"/>
    </source>
</evidence>